<dbReference type="InParanoid" id="K3Z876"/>
<organism evidence="2 3">
    <name type="scientific">Setaria italica</name>
    <name type="common">Foxtail millet</name>
    <name type="synonym">Panicum italicum</name>
    <dbReference type="NCBI Taxonomy" id="4555"/>
    <lineage>
        <taxon>Eukaryota</taxon>
        <taxon>Viridiplantae</taxon>
        <taxon>Streptophyta</taxon>
        <taxon>Embryophyta</taxon>
        <taxon>Tracheophyta</taxon>
        <taxon>Spermatophyta</taxon>
        <taxon>Magnoliopsida</taxon>
        <taxon>Liliopsida</taxon>
        <taxon>Poales</taxon>
        <taxon>Poaceae</taxon>
        <taxon>PACMAD clade</taxon>
        <taxon>Panicoideae</taxon>
        <taxon>Panicodae</taxon>
        <taxon>Paniceae</taxon>
        <taxon>Cenchrinae</taxon>
        <taxon>Setaria</taxon>
    </lineage>
</organism>
<evidence type="ECO:0000259" key="1">
    <source>
        <dbReference type="Pfam" id="PF23622"/>
    </source>
</evidence>
<name>K3Z876_SETIT</name>
<keyword evidence="3" id="KW-1185">Reference proteome</keyword>
<dbReference type="Pfam" id="PF23622">
    <property type="entry name" value="LRR_At1g61320_AtMIF1"/>
    <property type="match status" value="1"/>
</dbReference>
<dbReference type="EnsemblPlants" id="KQL17219">
    <property type="protein sequence ID" value="KQL17219"/>
    <property type="gene ID" value="SETIT_022746mg"/>
</dbReference>
<dbReference type="Proteomes" id="UP000004995">
    <property type="component" value="Unassembled WGS sequence"/>
</dbReference>
<dbReference type="PANTHER" id="PTHR34145">
    <property type="entry name" value="OS02G0105600 PROTEIN"/>
    <property type="match status" value="1"/>
</dbReference>
<dbReference type="Gene3D" id="3.80.10.10">
    <property type="entry name" value="Ribonuclease Inhibitor"/>
    <property type="match status" value="1"/>
</dbReference>
<protein>
    <recommendedName>
        <fullName evidence="1">At1g61320/AtMIF1 LRR domain-containing protein</fullName>
    </recommendedName>
</protein>
<dbReference type="STRING" id="4555.K3Z876"/>
<dbReference type="Gramene" id="KQL17219">
    <property type="protein sequence ID" value="KQL17219"/>
    <property type="gene ID" value="SETIT_022746mg"/>
</dbReference>
<sequence length="309" mass="35459">MNLWPKRNNVGPNRNIYRFPLEALDAQDGPFIQSLFLTNVSIEPHLVICGFMRLKKLHLHRVHIIGDLPGLLLNCSSLEDLELIACSGVTDLNIPHQLDKLRHLLIRSNICVQMVEFRVPDLSHFEYQGDVIPIVLHGRSTLEEVTLKFHNALFDRDNNRALSHAITGIPSISTAKVLNVHTQMMEDRPVWSSQVHKLTRSACMFLNLRHLTCRITIFTRGSNNHARLLLAHYLDSAPRLETLQLHMSYVVAGGSHCWHGEQASFHMYRLDRLHEWVPFRGGNGSWTSCLLHVNPTQFYLFLVQNHIIL</sequence>
<dbReference type="SUPFAM" id="SSF52058">
    <property type="entry name" value="L domain-like"/>
    <property type="match status" value="1"/>
</dbReference>
<dbReference type="OMA" id="CRITIFT"/>
<evidence type="ECO:0000313" key="2">
    <source>
        <dbReference type="EnsemblPlants" id="KQL17219"/>
    </source>
</evidence>
<dbReference type="AlphaFoldDB" id="K3Z876"/>
<reference evidence="2" key="2">
    <citation type="submission" date="2018-08" db="UniProtKB">
        <authorList>
            <consortium name="EnsemblPlants"/>
        </authorList>
    </citation>
    <scope>IDENTIFICATION</scope>
    <source>
        <strain evidence="2">Yugu1</strain>
    </source>
</reference>
<evidence type="ECO:0000313" key="3">
    <source>
        <dbReference type="Proteomes" id="UP000004995"/>
    </source>
</evidence>
<dbReference type="EMBL" id="AGNK02002123">
    <property type="status" value="NOT_ANNOTATED_CDS"/>
    <property type="molecule type" value="Genomic_DNA"/>
</dbReference>
<proteinExistence type="predicted"/>
<reference evidence="3" key="1">
    <citation type="journal article" date="2012" name="Nat. Biotechnol.">
        <title>Reference genome sequence of the model plant Setaria.</title>
        <authorList>
            <person name="Bennetzen J.L."/>
            <person name="Schmutz J."/>
            <person name="Wang H."/>
            <person name="Percifield R."/>
            <person name="Hawkins J."/>
            <person name="Pontaroli A.C."/>
            <person name="Estep M."/>
            <person name="Feng L."/>
            <person name="Vaughn J.N."/>
            <person name="Grimwood J."/>
            <person name="Jenkins J."/>
            <person name="Barry K."/>
            <person name="Lindquist E."/>
            <person name="Hellsten U."/>
            <person name="Deshpande S."/>
            <person name="Wang X."/>
            <person name="Wu X."/>
            <person name="Mitros T."/>
            <person name="Triplett J."/>
            <person name="Yang X."/>
            <person name="Ye C.Y."/>
            <person name="Mauro-Herrera M."/>
            <person name="Wang L."/>
            <person name="Li P."/>
            <person name="Sharma M."/>
            <person name="Sharma R."/>
            <person name="Ronald P.C."/>
            <person name="Panaud O."/>
            <person name="Kellogg E.A."/>
            <person name="Brutnell T.P."/>
            <person name="Doust A.N."/>
            <person name="Tuskan G.A."/>
            <person name="Rokhsar D."/>
            <person name="Devos K.M."/>
        </authorList>
    </citation>
    <scope>NUCLEOTIDE SEQUENCE [LARGE SCALE GENOMIC DNA]</scope>
    <source>
        <strain evidence="3">cv. Yugu1</strain>
    </source>
</reference>
<accession>K3Z876</accession>
<dbReference type="InterPro" id="IPR055357">
    <property type="entry name" value="LRR_At1g61320_AtMIF1"/>
</dbReference>
<dbReference type="InterPro" id="IPR053772">
    <property type="entry name" value="At1g61320/At1g61330-like"/>
</dbReference>
<dbReference type="PANTHER" id="PTHR34145:SF46">
    <property type="entry name" value="OS06G0716467 PROTEIN"/>
    <property type="match status" value="1"/>
</dbReference>
<feature type="domain" description="At1g61320/AtMIF1 LRR" evidence="1">
    <location>
        <begin position="14"/>
        <end position="248"/>
    </location>
</feature>
<dbReference type="InterPro" id="IPR032675">
    <property type="entry name" value="LRR_dom_sf"/>
</dbReference>
<dbReference type="eggNOG" id="ENOG502RRQ4">
    <property type="taxonomic scope" value="Eukaryota"/>
</dbReference>